<reference evidence="4 5" key="1">
    <citation type="submission" date="2016-03" db="EMBL/GenBank/DDBJ databases">
        <title>Whole genome sequencing of Grifola frondosa 9006-11.</title>
        <authorList>
            <person name="Min B."/>
            <person name="Park H."/>
            <person name="Kim J.-G."/>
            <person name="Cho H."/>
            <person name="Oh Y.-L."/>
            <person name="Kong W.-S."/>
            <person name="Choi I.-G."/>
        </authorList>
    </citation>
    <scope>NUCLEOTIDE SEQUENCE [LARGE SCALE GENOMIC DNA]</scope>
    <source>
        <strain evidence="4 5">9006-11</strain>
    </source>
</reference>
<evidence type="ECO:0000313" key="5">
    <source>
        <dbReference type="Proteomes" id="UP000092993"/>
    </source>
</evidence>
<keyword evidence="5" id="KW-1185">Reference proteome</keyword>
<gene>
    <name evidence="4" type="ORF">A0H81_02450</name>
</gene>
<dbReference type="InterPro" id="IPR045339">
    <property type="entry name" value="DUF6534"/>
</dbReference>
<evidence type="ECO:0000256" key="2">
    <source>
        <dbReference type="SAM" id="Phobius"/>
    </source>
</evidence>
<feature type="domain" description="DUF6534" evidence="3">
    <location>
        <begin position="171"/>
        <end position="255"/>
    </location>
</feature>
<feature type="region of interest" description="Disordered" evidence="1">
    <location>
        <begin position="305"/>
        <end position="325"/>
    </location>
</feature>
<dbReference type="Pfam" id="PF20152">
    <property type="entry name" value="DUF6534"/>
    <property type="match status" value="1"/>
</dbReference>
<proteinExistence type="predicted"/>
<feature type="transmembrane region" description="Helical" evidence="2">
    <location>
        <begin position="202"/>
        <end position="225"/>
    </location>
</feature>
<dbReference type="AlphaFoldDB" id="A0A1C7MNJ7"/>
<keyword evidence="2" id="KW-1133">Transmembrane helix</keyword>
<feature type="transmembrane region" description="Helical" evidence="2">
    <location>
        <begin position="90"/>
        <end position="113"/>
    </location>
</feature>
<accession>A0A1C7MNJ7</accession>
<organism evidence="4 5">
    <name type="scientific">Grifola frondosa</name>
    <name type="common">Maitake</name>
    <name type="synonym">Polyporus frondosus</name>
    <dbReference type="NCBI Taxonomy" id="5627"/>
    <lineage>
        <taxon>Eukaryota</taxon>
        <taxon>Fungi</taxon>
        <taxon>Dikarya</taxon>
        <taxon>Basidiomycota</taxon>
        <taxon>Agaricomycotina</taxon>
        <taxon>Agaricomycetes</taxon>
        <taxon>Polyporales</taxon>
        <taxon>Grifolaceae</taxon>
        <taxon>Grifola</taxon>
    </lineage>
</organism>
<feature type="transmembrane region" description="Helical" evidence="2">
    <location>
        <begin position="20"/>
        <end position="40"/>
    </location>
</feature>
<dbReference type="Proteomes" id="UP000092993">
    <property type="component" value="Unassembled WGS sequence"/>
</dbReference>
<dbReference type="PANTHER" id="PTHR40465:SF1">
    <property type="entry name" value="DUF6534 DOMAIN-CONTAINING PROTEIN"/>
    <property type="match status" value="1"/>
</dbReference>
<dbReference type="PANTHER" id="PTHR40465">
    <property type="entry name" value="CHROMOSOME 1, WHOLE GENOME SHOTGUN SEQUENCE"/>
    <property type="match status" value="1"/>
</dbReference>
<protein>
    <recommendedName>
        <fullName evidence="3">DUF6534 domain-containing protein</fullName>
    </recommendedName>
</protein>
<name>A0A1C7MNJ7_GRIFR</name>
<keyword evidence="2" id="KW-0812">Transmembrane</keyword>
<dbReference type="OMA" id="WRIWILG"/>
<evidence type="ECO:0000313" key="4">
    <source>
        <dbReference type="EMBL" id="OBZ78237.1"/>
    </source>
</evidence>
<feature type="transmembrane region" description="Helical" evidence="2">
    <location>
        <begin position="231"/>
        <end position="252"/>
    </location>
</feature>
<sequence length="325" mass="35959">MAEQCVVPPLVYQLTGPLVLGYQFNWALFGVLSVQVYIYNQAGVPDGKFTKGIVYGIFILETLQTILATHDSFHQLALSWGNLEKLTGLYLAWLTLPVLTGITSAIIQCFYAWRIYILSSSKILTGRHHDDRAHAGLRCNRGGVAGPDFSGCPGHASGYLQDDGGVAWGTASCDVIISFSMVWLLSRSRRGFKQTDTILNKLIRLIVETGLATAVLAIVELTLFLTFKHNFYHVTPSLILSKLYSNSMLVLLNNRISMRYRDSSLDTQSQSRSHVSAIGERSTGTAIHVSVNRETYEENFAMVDFPGPKASPHDRDKGLPMDLDP</sequence>
<comment type="caution">
    <text evidence="4">The sequence shown here is derived from an EMBL/GenBank/DDBJ whole genome shotgun (WGS) entry which is preliminary data.</text>
</comment>
<dbReference type="EMBL" id="LUGG01000002">
    <property type="protein sequence ID" value="OBZ78237.1"/>
    <property type="molecule type" value="Genomic_DNA"/>
</dbReference>
<keyword evidence="2" id="KW-0472">Membrane</keyword>
<evidence type="ECO:0000256" key="1">
    <source>
        <dbReference type="SAM" id="MobiDB-lite"/>
    </source>
</evidence>
<evidence type="ECO:0000259" key="3">
    <source>
        <dbReference type="Pfam" id="PF20152"/>
    </source>
</evidence>
<dbReference type="OrthoDB" id="3262409at2759"/>